<dbReference type="EMBL" id="BAAAYN010000070">
    <property type="protein sequence ID" value="GAA3397882.1"/>
    <property type="molecule type" value="Genomic_DNA"/>
</dbReference>
<dbReference type="RefSeq" id="WP_345733511.1">
    <property type="nucleotide sequence ID" value="NZ_BAAAYN010000070.1"/>
</dbReference>
<accession>A0ABP6TAX9</accession>
<sequence>MTGTATDSVVGAGATVAGRIVRCVVWPGARVEAHESLTDTIRADDLTVPA</sequence>
<evidence type="ECO:0000313" key="2">
    <source>
        <dbReference type="Proteomes" id="UP001501676"/>
    </source>
</evidence>
<protein>
    <submittedName>
        <fullName evidence="1">Uncharacterized protein</fullName>
    </submittedName>
</protein>
<comment type="caution">
    <text evidence="1">The sequence shown here is derived from an EMBL/GenBank/DDBJ whole genome shotgun (WGS) entry which is preliminary data.</text>
</comment>
<proteinExistence type="predicted"/>
<name>A0ABP6TAX9_9ACTN</name>
<gene>
    <name evidence="1" type="ORF">GCM10020369_79640</name>
</gene>
<keyword evidence="2" id="KW-1185">Reference proteome</keyword>
<dbReference type="Proteomes" id="UP001501676">
    <property type="component" value="Unassembled WGS sequence"/>
</dbReference>
<reference evidence="2" key="1">
    <citation type="journal article" date="2019" name="Int. J. Syst. Evol. Microbiol.">
        <title>The Global Catalogue of Microorganisms (GCM) 10K type strain sequencing project: providing services to taxonomists for standard genome sequencing and annotation.</title>
        <authorList>
            <consortium name="The Broad Institute Genomics Platform"/>
            <consortium name="The Broad Institute Genome Sequencing Center for Infectious Disease"/>
            <person name="Wu L."/>
            <person name="Ma J."/>
        </authorList>
    </citation>
    <scope>NUCLEOTIDE SEQUENCE [LARGE SCALE GENOMIC DNA]</scope>
    <source>
        <strain evidence="2">JCM 9458</strain>
    </source>
</reference>
<evidence type="ECO:0000313" key="1">
    <source>
        <dbReference type="EMBL" id="GAA3397882.1"/>
    </source>
</evidence>
<organism evidence="1 2">
    <name type="scientific">Cryptosporangium minutisporangium</name>
    <dbReference type="NCBI Taxonomy" id="113569"/>
    <lineage>
        <taxon>Bacteria</taxon>
        <taxon>Bacillati</taxon>
        <taxon>Actinomycetota</taxon>
        <taxon>Actinomycetes</taxon>
        <taxon>Cryptosporangiales</taxon>
        <taxon>Cryptosporangiaceae</taxon>
        <taxon>Cryptosporangium</taxon>
    </lineage>
</organism>